<dbReference type="Proteomes" id="UP000305888">
    <property type="component" value="Chromosome"/>
</dbReference>
<dbReference type="OrthoDB" id="6293260at2"/>
<dbReference type="InterPro" id="IPR016181">
    <property type="entry name" value="Acyl_CoA_acyltransferase"/>
</dbReference>
<feature type="domain" description="N-acetyltransferase" evidence="1">
    <location>
        <begin position="48"/>
        <end position="203"/>
    </location>
</feature>
<dbReference type="PANTHER" id="PTHR43792">
    <property type="entry name" value="GNAT FAMILY, PUTATIVE (AFU_ORTHOLOGUE AFUA_3G00765)-RELATED-RELATED"/>
    <property type="match status" value="1"/>
</dbReference>
<dbReference type="PANTHER" id="PTHR43792:SF1">
    <property type="entry name" value="N-ACETYLTRANSFERASE DOMAIN-CONTAINING PROTEIN"/>
    <property type="match status" value="1"/>
</dbReference>
<dbReference type="GO" id="GO:0016747">
    <property type="term" value="F:acyltransferase activity, transferring groups other than amino-acyl groups"/>
    <property type="evidence" value="ECO:0007669"/>
    <property type="project" value="InterPro"/>
</dbReference>
<reference evidence="2 3" key="1">
    <citation type="submission" date="2019-06" db="EMBL/GenBank/DDBJ databases">
        <title>Genome sequence of Rhodobacteraceae bacterium D4M1.</title>
        <authorList>
            <person name="Cao J."/>
        </authorList>
    </citation>
    <scope>NUCLEOTIDE SEQUENCE [LARGE SCALE GENOMIC DNA]</scope>
    <source>
        <strain evidence="2 3">D4M1</strain>
    </source>
</reference>
<gene>
    <name evidence="2" type="ORF">FDP22_01985</name>
</gene>
<keyword evidence="3" id="KW-1185">Reference proteome</keyword>
<evidence type="ECO:0000259" key="1">
    <source>
        <dbReference type="PROSITE" id="PS51186"/>
    </source>
</evidence>
<name>A0A5B8FG14_9RHOB</name>
<dbReference type="InterPro" id="IPR051531">
    <property type="entry name" value="N-acetyltransferase"/>
</dbReference>
<dbReference type="SUPFAM" id="SSF55729">
    <property type="entry name" value="Acyl-CoA N-acyltransferases (Nat)"/>
    <property type="match status" value="1"/>
</dbReference>
<dbReference type="Pfam" id="PF13302">
    <property type="entry name" value="Acetyltransf_3"/>
    <property type="match status" value="1"/>
</dbReference>
<evidence type="ECO:0000313" key="2">
    <source>
        <dbReference type="EMBL" id="QDL90661.1"/>
    </source>
</evidence>
<dbReference type="InterPro" id="IPR000182">
    <property type="entry name" value="GNAT_dom"/>
</dbReference>
<dbReference type="KEGG" id="ppru:FDP22_01985"/>
<dbReference type="AlphaFoldDB" id="A0A5B8FG14"/>
<organism evidence="2 3">
    <name type="scientific">Paroceanicella profunda</name>
    <dbReference type="NCBI Taxonomy" id="2579971"/>
    <lineage>
        <taxon>Bacteria</taxon>
        <taxon>Pseudomonadati</taxon>
        <taxon>Pseudomonadota</taxon>
        <taxon>Alphaproteobacteria</taxon>
        <taxon>Rhodobacterales</taxon>
        <taxon>Paracoccaceae</taxon>
        <taxon>Paroceanicella</taxon>
    </lineage>
</organism>
<protein>
    <submittedName>
        <fullName evidence="2">GNAT family N-acetyltransferase</fullName>
    </submittedName>
</protein>
<dbReference type="PROSITE" id="PS51186">
    <property type="entry name" value="GNAT"/>
    <property type="match status" value="1"/>
</dbReference>
<accession>A0A5B8FG14</accession>
<proteinExistence type="predicted"/>
<keyword evidence="2" id="KW-0808">Transferase</keyword>
<sequence>MRSPSGVWSLILSAYTRQAPPGKGRKALAGAGACRQIARMDQMTTPRLHGRPCQTDDQAHVRALFGAEEIRRWASPPGLVWSPERYALITLRLAAHWAAHGWGPRMWFAGGALVGIAGLQFAVLDGLPAVEIAFAVLPALQRRGFATEMIAATLVEARGIARRVDAAVLEDNAVSRLLLARQGFHEAGCVVEDGRRLLLLRRGAA</sequence>
<dbReference type="EMBL" id="CP040818">
    <property type="protein sequence ID" value="QDL90661.1"/>
    <property type="molecule type" value="Genomic_DNA"/>
</dbReference>
<dbReference type="Gene3D" id="3.40.630.30">
    <property type="match status" value="1"/>
</dbReference>
<evidence type="ECO:0000313" key="3">
    <source>
        <dbReference type="Proteomes" id="UP000305888"/>
    </source>
</evidence>